<dbReference type="InterPro" id="IPR000257">
    <property type="entry name" value="Uroporphyrinogen_deCOase"/>
</dbReference>
<evidence type="ECO:0000313" key="2">
    <source>
        <dbReference type="EMBL" id="GLV56016.1"/>
    </source>
</evidence>
<feature type="domain" description="Uroporphyrinogen decarboxylase (URO-D)" evidence="1">
    <location>
        <begin position="3"/>
        <end position="229"/>
    </location>
</feature>
<dbReference type="PANTHER" id="PTHR47099:SF1">
    <property type="entry name" value="METHYLCOBAMIDE:COM METHYLTRANSFERASE MTBA"/>
    <property type="match status" value="1"/>
</dbReference>
<dbReference type="PANTHER" id="PTHR47099">
    <property type="entry name" value="METHYLCOBAMIDE:COM METHYLTRANSFERASE MTBA"/>
    <property type="match status" value="1"/>
</dbReference>
<protein>
    <recommendedName>
        <fullName evidence="1">Uroporphyrinogen decarboxylase (URO-D) domain-containing protein</fullName>
    </recommendedName>
</protein>
<organism evidence="2 3">
    <name type="scientific">Dictyobacter halimunensis</name>
    <dbReference type="NCBI Taxonomy" id="3026934"/>
    <lineage>
        <taxon>Bacteria</taxon>
        <taxon>Bacillati</taxon>
        <taxon>Chloroflexota</taxon>
        <taxon>Ktedonobacteria</taxon>
        <taxon>Ktedonobacterales</taxon>
        <taxon>Dictyobacteraceae</taxon>
        <taxon>Dictyobacter</taxon>
    </lineage>
</organism>
<dbReference type="InterPro" id="IPR038071">
    <property type="entry name" value="UROD/MetE-like_sf"/>
</dbReference>
<comment type="caution">
    <text evidence="2">The sequence shown here is derived from an EMBL/GenBank/DDBJ whole genome shotgun (WGS) entry which is preliminary data.</text>
</comment>
<evidence type="ECO:0000313" key="3">
    <source>
        <dbReference type="Proteomes" id="UP001344906"/>
    </source>
</evidence>
<dbReference type="Proteomes" id="UP001344906">
    <property type="component" value="Unassembled WGS sequence"/>
</dbReference>
<proteinExistence type="predicted"/>
<dbReference type="Pfam" id="PF01208">
    <property type="entry name" value="URO-D"/>
    <property type="match status" value="1"/>
</dbReference>
<sequence length="236" mass="25398">MVKDLLIDALRGGRVAQVPWLPHIGTHAAQLLGVSAEHYLQDADLLARGATLCAARYRCDGIPLLDDPALEAMALGCTVHWSEQGPPSIVSSPLSTLSPEQIVEHLPPLPDETMGRWPTVIAAGAQAKFELERRDVALVGVVAGPCTIAYQLRGMRLFADLFRSPESAAQLFAYAGQVSAVSARIYAEVIGCDIVAVNDTPATMLQPAYFREYVLPNVQPAWQVIHGAGKTSSFWA</sequence>
<gene>
    <name evidence="2" type="ORF">KDH_28600</name>
</gene>
<keyword evidence="3" id="KW-1185">Reference proteome</keyword>
<accession>A0ABQ6FT78</accession>
<dbReference type="EMBL" id="BSRI01000001">
    <property type="protein sequence ID" value="GLV56016.1"/>
    <property type="molecule type" value="Genomic_DNA"/>
</dbReference>
<dbReference type="SUPFAM" id="SSF51726">
    <property type="entry name" value="UROD/MetE-like"/>
    <property type="match status" value="1"/>
</dbReference>
<dbReference type="Gene3D" id="3.20.20.210">
    <property type="match status" value="1"/>
</dbReference>
<name>A0ABQ6FT78_9CHLR</name>
<dbReference type="InterPro" id="IPR052024">
    <property type="entry name" value="Methanogen_methyltrans"/>
</dbReference>
<reference evidence="2 3" key="1">
    <citation type="submission" date="2023-02" db="EMBL/GenBank/DDBJ databases">
        <title>Dictyobacter halimunensis sp. nov., a new member of the class Ktedonobacteria from forest soil in a geothermal area.</title>
        <authorList>
            <person name="Rachmania M.K."/>
            <person name="Ningsih F."/>
            <person name="Sakai Y."/>
            <person name="Yabe S."/>
            <person name="Yokota A."/>
            <person name="Sjamsuridzal W."/>
        </authorList>
    </citation>
    <scope>NUCLEOTIDE SEQUENCE [LARGE SCALE GENOMIC DNA]</scope>
    <source>
        <strain evidence="2 3">S3.2.2.5</strain>
    </source>
</reference>
<evidence type="ECO:0000259" key="1">
    <source>
        <dbReference type="Pfam" id="PF01208"/>
    </source>
</evidence>